<keyword evidence="7" id="KW-1185">Reference proteome</keyword>
<evidence type="ECO:0000256" key="3">
    <source>
        <dbReference type="PROSITE-ProRule" id="PRU00266"/>
    </source>
</evidence>
<dbReference type="GO" id="GO:0035418">
    <property type="term" value="P:protein localization to synapse"/>
    <property type="evidence" value="ECO:0007669"/>
    <property type="project" value="TreeGrafter"/>
</dbReference>
<feature type="region of interest" description="Disordered" evidence="4">
    <location>
        <begin position="283"/>
        <end position="339"/>
    </location>
</feature>
<comment type="caution">
    <text evidence="6">The sequence shown here is derived from an EMBL/GenBank/DDBJ whole genome shotgun (WGS) entry which is preliminary data.</text>
</comment>
<evidence type="ECO:0000256" key="4">
    <source>
        <dbReference type="SAM" id="MobiDB-lite"/>
    </source>
</evidence>
<dbReference type="InterPro" id="IPR014720">
    <property type="entry name" value="dsRBD_dom"/>
</dbReference>
<dbReference type="GO" id="GO:0005886">
    <property type="term" value="C:plasma membrane"/>
    <property type="evidence" value="ECO:0007669"/>
    <property type="project" value="TreeGrafter"/>
</dbReference>
<dbReference type="GO" id="GO:0043025">
    <property type="term" value="C:neuronal cell body"/>
    <property type="evidence" value="ECO:0007669"/>
    <property type="project" value="TreeGrafter"/>
</dbReference>
<evidence type="ECO:0000313" key="6">
    <source>
        <dbReference type="EMBL" id="KAK7574103.1"/>
    </source>
</evidence>
<dbReference type="Pfam" id="PF00035">
    <property type="entry name" value="dsrm"/>
    <property type="match status" value="3"/>
</dbReference>
<dbReference type="GO" id="GO:0098964">
    <property type="term" value="P:anterograde dendritic transport of messenger ribonucleoprotein complex"/>
    <property type="evidence" value="ECO:0007669"/>
    <property type="project" value="TreeGrafter"/>
</dbReference>
<name>A0AAN9T573_9HEMI</name>
<feature type="domain" description="DRBM" evidence="5">
    <location>
        <begin position="218"/>
        <end position="286"/>
    </location>
</feature>
<protein>
    <recommendedName>
        <fullName evidence="5">DRBM domain-containing protein</fullName>
    </recommendedName>
</protein>
<dbReference type="PROSITE" id="PS50137">
    <property type="entry name" value="DS_RBD"/>
    <property type="match status" value="4"/>
</dbReference>
<keyword evidence="1" id="KW-0677">Repeat</keyword>
<dbReference type="GO" id="GO:0010468">
    <property type="term" value="P:regulation of gene expression"/>
    <property type="evidence" value="ECO:0007669"/>
    <property type="project" value="UniProtKB-ARBA"/>
</dbReference>
<evidence type="ECO:0000256" key="1">
    <source>
        <dbReference type="ARBA" id="ARBA00022737"/>
    </source>
</evidence>
<keyword evidence="2 3" id="KW-0694">RNA-binding</keyword>
<dbReference type="Proteomes" id="UP001367676">
    <property type="component" value="Unassembled WGS sequence"/>
</dbReference>
<feature type="region of interest" description="Disordered" evidence="4">
    <location>
        <begin position="401"/>
        <end position="432"/>
    </location>
</feature>
<evidence type="ECO:0000259" key="5">
    <source>
        <dbReference type="PROSITE" id="PS50137"/>
    </source>
</evidence>
<proteinExistence type="predicted"/>
<dbReference type="InterPro" id="IPR051740">
    <property type="entry name" value="DRBM-containing_protein"/>
</dbReference>
<feature type="domain" description="DRBM" evidence="5">
    <location>
        <begin position="107"/>
        <end position="195"/>
    </location>
</feature>
<dbReference type="GO" id="GO:0003725">
    <property type="term" value="F:double-stranded RNA binding"/>
    <property type="evidence" value="ECO:0007669"/>
    <property type="project" value="TreeGrafter"/>
</dbReference>
<reference evidence="6 7" key="1">
    <citation type="submission" date="2024-03" db="EMBL/GenBank/DDBJ databases">
        <title>Adaptation during the transition from Ophiocordyceps entomopathogen to insect associate is accompanied by gene loss and intensified selection.</title>
        <authorList>
            <person name="Ward C.M."/>
            <person name="Onetto C.A."/>
            <person name="Borneman A.R."/>
        </authorList>
    </citation>
    <scope>NUCLEOTIDE SEQUENCE [LARGE SCALE GENOMIC DNA]</scope>
    <source>
        <strain evidence="6">AWRI1</strain>
        <tissue evidence="6">Single Adult Female</tissue>
    </source>
</reference>
<evidence type="ECO:0000256" key="2">
    <source>
        <dbReference type="ARBA" id="ARBA00022884"/>
    </source>
</evidence>
<dbReference type="GO" id="GO:0008298">
    <property type="term" value="P:intracellular mRNA localization"/>
    <property type="evidence" value="ECO:0007669"/>
    <property type="project" value="TreeGrafter"/>
</dbReference>
<feature type="compositionally biased region" description="Basic residues" evidence="4">
    <location>
        <begin position="301"/>
        <end position="314"/>
    </location>
</feature>
<organism evidence="6 7">
    <name type="scientific">Parthenolecanium corni</name>
    <dbReference type="NCBI Taxonomy" id="536013"/>
    <lineage>
        <taxon>Eukaryota</taxon>
        <taxon>Metazoa</taxon>
        <taxon>Ecdysozoa</taxon>
        <taxon>Arthropoda</taxon>
        <taxon>Hexapoda</taxon>
        <taxon>Insecta</taxon>
        <taxon>Pterygota</taxon>
        <taxon>Neoptera</taxon>
        <taxon>Paraneoptera</taxon>
        <taxon>Hemiptera</taxon>
        <taxon>Sternorrhyncha</taxon>
        <taxon>Coccoidea</taxon>
        <taxon>Coccidae</taxon>
        <taxon>Parthenolecanium</taxon>
    </lineage>
</organism>
<dbReference type="CDD" id="cd19857">
    <property type="entry name" value="DSRM_STAU_rpt1"/>
    <property type="match status" value="1"/>
</dbReference>
<dbReference type="SUPFAM" id="SSF54768">
    <property type="entry name" value="dsRNA-binding domain-like"/>
    <property type="match status" value="5"/>
</dbReference>
<feature type="compositionally biased region" description="Polar residues" evidence="4">
    <location>
        <begin position="321"/>
        <end position="337"/>
    </location>
</feature>
<gene>
    <name evidence="6" type="ORF">V9T40_011294</name>
</gene>
<dbReference type="FunFam" id="3.30.160.20:FF:000013">
    <property type="entry name" value="double-stranded RNA-binding protein Staufen homolog 2 isoform X3"/>
    <property type="match status" value="1"/>
</dbReference>
<dbReference type="AlphaFoldDB" id="A0AAN9T573"/>
<dbReference type="PANTHER" id="PTHR46054:SF3">
    <property type="entry name" value="MATERNAL EFFECT PROTEIN STAUFEN"/>
    <property type="match status" value="1"/>
</dbReference>
<feature type="region of interest" description="Disordered" evidence="4">
    <location>
        <begin position="197"/>
        <end position="218"/>
    </location>
</feature>
<dbReference type="GO" id="GO:0032839">
    <property type="term" value="C:dendrite cytoplasm"/>
    <property type="evidence" value="ECO:0007669"/>
    <property type="project" value="GOC"/>
</dbReference>
<dbReference type="Gene3D" id="3.30.160.20">
    <property type="match status" value="5"/>
</dbReference>
<feature type="domain" description="DRBM" evidence="5">
    <location>
        <begin position="24"/>
        <end position="91"/>
    </location>
</feature>
<dbReference type="GO" id="GO:0010494">
    <property type="term" value="C:cytoplasmic stress granule"/>
    <property type="evidence" value="ECO:0007669"/>
    <property type="project" value="TreeGrafter"/>
</dbReference>
<dbReference type="CDD" id="cd19861">
    <property type="entry name" value="DSRM_STAU_rpt5"/>
    <property type="match status" value="1"/>
</dbReference>
<dbReference type="Pfam" id="PF16482">
    <property type="entry name" value="Staufen_C"/>
    <property type="match status" value="1"/>
</dbReference>
<evidence type="ECO:0000313" key="7">
    <source>
        <dbReference type="Proteomes" id="UP001367676"/>
    </source>
</evidence>
<dbReference type="PANTHER" id="PTHR46054">
    <property type="entry name" value="MATERNAL EFFECT PROTEIN STAUFEN"/>
    <property type="match status" value="1"/>
</dbReference>
<dbReference type="InterPro" id="IPR032478">
    <property type="entry name" value="Staufen_C"/>
</dbReference>
<dbReference type="EMBL" id="JBBCAQ010000037">
    <property type="protein sequence ID" value="KAK7574103.1"/>
    <property type="molecule type" value="Genomic_DNA"/>
</dbReference>
<dbReference type="SMART" id="SM00358">
    <property type="entry name" value="DSRM"/>
    <property type="match status" value="4"/>
</dbReference>
<dbReference type="GO" id="GO:0007281">
    <property type="term" value="P:germ cell development"/>
    <property type="evidence" value="ECO:0007669"/>
    <property type="project" value="TreeGrafter"/>
</dbReference>
<dbReference type="FunFam" id="3.30.160.20:FF:000007">
    <property type="entry name" value="Double-stranded RNA-binding protein Staufen homolog 1"/>
    <property type="match status" value="2"/>
</dbReference>
<feature type="domain" description="DRBM" evidence="5">
    <location>
        <begin position="335"/>
        <end position="403"/>
    </location>
</feature>
<accession>A0AAN9T573</accession>
<sequence length="589" mass="65773">MLNMEPGMGDINVMVKPSSLKDKTPMCLVNELARYNRIQHQYKLTKEEGPPHRKKFTVTLKLGDTEFEAQGTSIKKAQHEAAAIALRNTKYKHPPPKLLPNTRVNTTPTVELNALAMKRGEPTIYTVLSQPSTPYFQPSYPLNYYSSRNVYQRYKAPPLYKISLKIGDREYIADGHSMQAARHRAAKKALDELRNLPLDEKSADDGEDADNSIDDSKSPISAVHETAFKYNLSATFEVIDERGPPHLRTFVTECRVGDEFKTIGEGNGKKISKRRAAEKMLILLQTLPPPPKPPSDELDKRRLRRKPPVKKRTLPLKETPESQSEADSSKGTETNPITRLMEYQKKKNGKEPVYVLTDEKGRGRKKLFTIEVKIDDFKCVGNGTSKKEAKRRASEEMLKLLGLDPGTPSPSPATPDTMEAPDFSHASTPATPAVNGKQLAPGLLLVPNVNLSSPKLKPKIDSPPNDYLKMTNGTSHFKEPPLPLFNGSRKNFEMDLSKNLAKEQLDRLATTFGCEVKYSDFPKGHHHQEFLSLVTLSTNPPQTCYGSGDSTESAQNEAAFNTLSMISEMGIENLFAKKISYIPEKEIVS</sequence>
<dbReference type="GO" id="GO:0003729">
    <property type="term" value="F:mRNA binding"/>
    <property type="evidence" value="ECO:0007669"/>
    <property type="project" value="TreeGrafter"/>
</dbReference>